<feature type="transmembrane region" description="Helical" evidence="1">
    <location>
        <begin position="188"/>
        <end position="205"/>
    </location>
</feature>
<keyword evidence="1" id="KW-1133">Transmembrane helix</keyword>
<accession>A0A480AK93</accession>
<proteinExistence type="predicted"/>
<dbReference type="EMBL" id="BJCF01000021">
    <property type="protein sequence ID" value="GCL42464.1"/>
    <property type="molecule type" value="Genomic_DNA"/>
</dbReference>
<dbReference type="OrthoDB" id="426215at2"/>
<feature type="transmembrane region" description="Helical" evidence="1">
    <location>
        <begin position="237"/>
        <end position="265"/>
    </location>
</feature>
<evidence type="ECO:0000313" key="3">
    <source>
        <dbReference type="Proteomes" id="UP000299367"/>
    </source>
</evidence>
<name>A0A480AK93_9CYAN</name>
<organism evidence="2 3">
    <name type="scientific">Dolichospermum planctonicum</name>
    <dbReference type="NCBI Taxonomy" id="136072"/>
    <lineage>
        <taxon>Bacteria</taxon>
        <taxon>Bacillati</taxon>
        <taxon>Cyanobacteriota</taxon>
        <taxon>Cyanophyceae</taxon>
        <taxon>Nostocales</taxon>
        <taxon>Aphanizomenonaceae</taxon>
        <taxon>Dolichospermum</taxon>
    </lineage>
</organism>
<comment type="caution">
    <text evidence="2">The sequence shown here is derived from an EMBL/GenBank/DDBJ whole genome shotgun (WGS) entry which is preliminary data.</text>
</comment>
<dbReference type="AlphaFoldDB" id="A0A480AK93"/>
<evidence type="ECO:0000256" key="1">
    <source>
        <dbReference type="SAM" id="Phobius"/>
    </source>
</evidence>
<sequence>MSKNFNSPNFIEPLNIFNVIGTAMGLYRCHLKKYFLIALKACVWLLVPIYGWVKFYALLALISRLSFGELVNQPESVSSGERFVNSRLWDFFVNMIFMVAIGLCVGVVFKLIGGLLIGISEILISQDVTVTNRIIYRLIAIVSVIISCMGILWIGIRFYLVDVCLAVEDDVNGSSTINRSWELSKGNVGRIVLIFLIGFLITVPIQFIIKIIINIIITIISIIGLIIMPFLRENDLIFSKIFSMISFLLILGIRFVGVAFILPFLQTVKAVVYYGVRSRHEGLGLQLRNHDV</sequence>
<feature type="transmembrane region" description="Helical" evidence="1">
    <location>
        <begin position="212"/>
        <end position="231"/>
    </location>
</feature>
<evidence type="ECO:0008006" key="4">
    <source>
        <dbReference type="Google" id="ProtNLM"/>
    </source>
</evidence>
<reference evidence="3" key="1">
    <citation type="submission" date="2019-02" db="EMBL/GenBank/DDBJ databases">
        <title>Draft genome sequence of Dolichospermum planctonicum NIES-80.</title>
        <authorList>
            <person name="Yamaguchi H."/>
            <person name="Suzuki S."/>
            <person name="Kawachi M."/>
        </authorList>
    </citation>
    <scope>NUCLEOTIDE SEQUENCE [LARGE SCALE GENOMIC DNA]</scope>
    <source>
        <strain evidence="3">NIES-80</strain>
    </source>
</reference>
<feature type="transmembrane region" description="Helical" evidence="1">
    <location>
        <begin position="34"/>
        <end position="53"/>
    </location>
</feature>
<evidence type="ECO:0000313" key="2">
    <source>
        <dbReference type="EMBL" id="GCL42464.1"/>
    </source>
</evidence>
<keyword evidence="1" id="KW-0812">Transmembrane</keyword>
<feature type="transmembrane region" description="Helical" evidence="1">
    <location>
        <begin position="91"/>
        <end position="113"/>
    </location>
</feature>
<dbReference type="RefSeq" id="WP_137908071.1">
    <property type="nucleotide sequence ID" value="NZ_BJCF01000021.1"/>
</dbReference>
<keyword evidence="1" id="KW-0472">Membrane</keyword>
<dbReference type="Proteomes" id="UP000299367">
    <property type="component" value="Unassembled WGS sequence"/>
</dbReference>
<feature type="transmembrane region" description="Helical" evidence="1">
    <location>
        <begin position="134"/>
        <end position="156"/>
    </location>
</feature>
<protein>
    <recommendedName>
        <fullName evidence="4">Glycerophosphoryl diester phosphodiesterase membrane domain-containing protein</fullName>
    </recommendedName>
</protein>
<gene>
    <name evidence="2" type="ORF">NIES80_21690</name>
</gene>